<dbReference type="InterPro" id="IPR036249">
    <property type="entry name" value="Thioredoxin-like_sf"/>
</dbReference>
<dbReference type="PRINTS" id="PR00160">
    <property type="entry name" value="GLUTAREDOXIN"/>
</dbReference>
<evidence type="ECO:0000313" key="11">
    <source>
        <dbReference type="EMBL" id="EWH09647.1"/>
    </source>
</evidence>
<dbReference type="RefSeq" id="WP_035015000.1">
    <property type="nucleotide sequence ID" value="NZ_ARZY01000021.1"/>
</dbReference>
<feature type="domain" description="Glutaredoxin" evidence="9">
    <location>
        <begin position="6"/>
        <end position="64"/>
    </location>
</feature>
<dbReference type="Pfam" id="PF00462">
    <property type="entry name" value="Glutaredoxin"/>
    <property type="match status" value="1"/>
</dbReference>
<feature type="transmembrane region" description="Helical" evidence="8">
    <location>
        <begin position="170"/>
        <end position="188"/>
    </location>
</feature>
<feature type="transmembrane region" description="Helical" evidence="8">
    <location>
        <begin position="88"/>
        <end position="106"/>
    </location>
</feature>
<evidence type="ECO:0000256" key="6">
    <source>
        <dbReference type="ARBA" id="ARBA00022989"/>
    </source>
</evidence>
<organism evidence="11 12">
    <name type="scientific">Catenovulum agarivorans DS-2</name>
    <dbReference type="NCBI Taxonomy" id="1328313"/>
    <lineage>
        <taxon>Bacteria</taxon>
        <taxon>Pseudomonadati</taxon>
        <taxon>Pseudomonadota</taxon>
        <taxon>Gammaproteobacteria</taxon>
        <taxon>Alteromonadales</taxon>
        <taxon>Alteromonadaceae</taxon>
        <taxon>Catenovulum</taxon>
    </lineage>
</organism>
<evidence type="ECO:0000256" key="3">
    <source>
        <dbReference type="ARBA" id="ARBA00004856"/>
    </source>
</evidence>
<dbReference type="GO" id="GO:0030416">
    <property type="term" value="P:methylamine metabolic process"/>
    <property type="evidence" value="ECO:0007669"/>
    <property type="project" value="InterPro"/>
</dbReference>
<accession>W7QL50</accession>
<name>W7QL50_9ALTE</name>
<dbReference type="eggNOG" id="COG0695">
    <property type="taxonomic scope" value="Bacteria"/>
</dbReference>
<keyword evidence="7 8" id="KW-0472">Membrane</keyword>
<evidence type="ECO:0000256" key="1">
    <source>
        <dbReference type="ARBA" id="ARBA00003475"/>
    </source>
</evidence>
<proteinExistence type="predicted"/>
<keyword evidence="12" id="KW-1185">Reference proteome</keyword>
<dbReference type="PATRIC" id="fig|1328313.3.peg.2409"/>
<dbReference type="OrthoDB" id="9800621at2"/>
<comment type="pathway">
    <text evidence="3">One-carbon metabolism; methylamine degradation.</text>
</comment>
<evidence type="ECO:0000313" key="12">
    <source>
        <dbReference type="Proteomes" id="UP000019276"/>
    </source>
</evidence>
<reference evidence="11 12" key="1">
    <citation type="journal article" date="2014" name="Genome Announc.">
        <title>Draft Genome Sequence of the Agar-Degrading Bacterium Catenovulum sp. Strain DS-2, Isolated from Intestines of Haliotis diversicolor.</title>
        <authorList>
            <person name="Shan D."/>
            <person name="Li X."/>
            <person name="Gu Z."/>
            <person name="Wei G."/>
            <person name="Gao Z."/>
            <person name="Shao Z."/>
        </authorList>
    </citation>
    <scope>NUCLEOTIDE SEQUENCE [LARGE SCALE GENOMIC DNA]</scope>
    <source>
        <strain evidence="11 12">DS-2</strain>
    </source>
</reference>
<evidence type="ECO:0000256" key="7">
    <source>
        <dbReference type="ARBA" id="ARBA00023136"/>
    </source>
</evidence>
<dbReference type="GO" id="GO:0016020">
    <property type="term" value="C:membrane"/>
    <property type="evidence" value="ECO:0007669"/>
    <property type="project" value="UniProtKB-SubCell"/>
</dbReference>
<evidence type="ECO:0000256" key="5">
    <source>
        <dbReference type="ARBA" id="ARBA00022692"/>
    </source>
</evidence>
<keyword evidence="6 8" id="KW-1133">Transmembrane helix</keyword>
<feature type="domain" description="Methylamine utilisation protein MauE" evidence="10">
    <location>
        <begin position="109"/>
        <end position="230"/>
    </location>
</feature>
<comment type="subcellular location">
    <subcellularLocation>
        <location evidence="2">Membrane</location>
        <topology evidence="2">Multi-pass membrane protein</topology>
    </subcellularLocation>
</comment>
<dbReference type="InterPro" id="IPR009908">
    <property type="entry name" value="Methylamine_util_MauE"/>
</dbReference>
<dbReference type="Proteomes" id="UP000019276">
    <property type="component" value="Unassembled WGS sequence"/>
</dbReference>
<dbReference type="InterPro" id="IPR014025">
    <property type="entry name" value="Glutaredoxin_subgr"/>
</dbReference>
<dbReference type="SUPFAM" id="SSF52833">
    <property type="entry name" value="Thioredoxin-like"/>
    <property type="match status" value="1"/>
</dbReference>
<evidence type="ECO:0000256" key="8">
    <source>
        <dbReference type="SAM" id="Phobius"/>
    </source>
</evidence>
<evidence type="ECO:0000259" key="10">
    <source>
        <dbReference type="Pfam" id="PF07291"/>
    </source>
</evidence>
<dbReference type="EMBL" id="ARZY01000021">
    <property type="protein sequence ID" value="EWH09647.1"/>
    <property type="molecule type" value="Genomic_DNA"/>
</dbReference>
<evidence type="ECO:0000256" key="4">
    <source>
        <dbReference type="ARBA" id="ARBA00019078"/>
    </source>
</evidence>
<comment type="function">
    <text evidence="1">May be specifically involved in the processing, transport, and/or maturation of the MADH beta-subunit.</text>
</comment>
<gene>
    <name evidence="11" type="ORF">DS2_11783</name>
</gene>
<evidence type="ECO:0000256" key="2">
    <source>
        <dbReference type="ARBA" id="ARBA00004141"/>
    </source>
</evidence>
<comment type="caution">
    <text evidence="11">The sequence shown here is derived from an EMBL/GenBank/DDBJ whole genome shotgun (WGS) entry which is preliminary data.</text>
</comment>
<dbReference type="InterPro" id="IPR002109">
    <property type="entry name" value="Glutaredoxin"/>
</dbReference>
<protein>
    <recommendedName>
        <fullName evidence="4">Methylamine utilization protein MauE</fullName>
    </recommendedName>
</protein>
<dbReference type="Gene3D" id="3.40.30.10">
    <property type="entry name" value="Glutaredoxin"/>
    <property type="match status" value="1"/>
</dbReference>
<sequence>MALDNVKVYRKKLCPYGQHAVDLLRKKGIAFEDHLFADTNEEQAFKINHQVQTTPQIFIDGERIGGYSDLANKLQVAPQNAKKSSSSYWPVITVFAVCLLMAIATQTELRGFMGFSLCVLACLKIMDLTAFIKGFVQYDLLAKKLPVYAKVYPLVELLVGLSLLAKQLPIVFGAMALVVGFIGAVSIIKSVYIDKLNLNCACVGGNSKVPLGFLSLTENLAMIFMGTIMLL</sequence>
<dbReference type="Pfam" id="PF07291">
    <property type="entry name" value="MauE"/>
    <property type="match status" value="1"/>
</dbReference>
<dbReference type="PROSITE" id="PS51354">
    <property type="entry name" value="GLUTAREDOXIN_2"/>
    <property type="match status" value="1"/>
</dbReference>
<evidence type="ECO:0000259" key="9">
    <source>
        <dbReference type="Pfam" id="PF00462"/>
    </source>
</evidence>
<dbReference type="STRING" id="1328313.DS2_11783"/>
<dbReference type="AlphaFoldDB" id="W7QL50"/>
<keyword evidence="5 8" id="KW-0812">Transmembrane</keyword>